<feature type="domain" description="Aminoglycoside phosphotransferase" evidence="2">
    <location>
        <begin position="77"/>
        <end position="313"/>
    </location>
</feature>
<dbReference type="InterPro" id="IPR052898">
    <property type="entry name" value="ACAD10-like"/>
</dbReference>
<dbReference type="EMBL" id="JBHMDY010000006">
    <property type="protein sequence ID" value="MFB9260371.1"/>
    <property type="molecule type" value="Genomic_DNA"/>
</dbReference>
<evidence type="ECO:0000256" key="1">
    <source>
        <dbReference type="SAM" id="MobiDB-lite"/>
    </source>
</evidence>
<dbReference type="Gene3D" id="3.90.1200.10">
    <property type="match status" value="1"/>
</dbReference>
<dbReference type="Pfam" id="PF01636">
    <property type="entry name" value="APH"/>
    <property type="match status" value="1"/>
</dbReference>
<dbReference type="CDD" id="cd05154">
    <property type="entry name" value="ACAD10_11_N-like"/>
    <property type="match status" value="1"/>
</dbReference>
<dbReference type="SUPFAM" id="SSF56112">
    <property type="entry name" value="Protein kinase-like (PK-like)"/>
    <property type="match status" value="1"/>
</dbReference>
<evidence type="ECO:0000313" key="3">
    <source>
        <dbReference type="EMBL" id="MFB9260371.1"/>
    </source>
</evidence>
<organism evidence="3 4">
    <name type="scientific">Dietzia aerolata</name>
    <dbReference type="NCBI Taxonomy" id="595984"/>
    <lineage>
        <taxon>Bacteria</taxon>
        <taxon>Bacillati</taxon>
        <taxon>Actinomycetota</taxon>
        <taxon>Actinomycetes</taxon>
        <taxon>Mycobacteriales</taxon>
        <taxon>Dietziaceae</taxon>
        <taxon>Dietzia</taxon>
    </lineage>
</organism>
<name>A0ABV5JRK1_9ACTN</name>
<gene>
    <name evidence="3" type="ORF">ACFFVD_11215</name>
</gene>
<dbReference type="RefSeq" id="WP_182632452.1">
    <property type="nucleotide sequence ID" value="NZ_JAALDM010000145.1"/>
</dbReference>
<dbReference type="Proteomes" id="UP001589700">
    <property type="component" value="Unassembled WGS sequence"/>
</dbReference>
<feature type="region of interest" description="Disordered" evidence="1">
    <location>
        <begin position="1"/>
        <end position="37"/>
    </location>
</feature>
<dbReference type="InterPro" id="IPR011009">
    <property type="entry name" value="Kinase-like_dom_sf"/>
</dbReference>
<proteinExistence type="predicted"/>
<reference evidence="3 4" key="1">
    <citation type="submission" date="2024-09" db="EMBL/GenBank/DDBJ databases">
        <authorList>
            <person name="Sun Q."/>
            <person name="Mori K."/>
        </authorList>
    </citation>
    <scope>NUCLEOTIDE SEQUENCE [LARGE SCALE GENOMIC DNA]</scope>
    <source>
        <strain evidence="3 4">CCM 7659</strain>
    </source>
</reference>
<keyword evidence="4" id="KW-1185">Reference proteome</keyword>
<dbReference type="InterPro" id="IPR041726">
    <property type="entry name" value="ACAD10_11_N"/>
</dbReference>
<evidence type="ECO:0000313" key="4">
    <source>
        <dbReference type="Proteomes" id="UP001589700"/>
    </source>
</evidence>
<feature type="compositionally biased region" description="Basic and acidic residues" evidence="1">
    <location>
        <begin position="1"/>
        <end position="26"/>
    </location>
</feature>
<dbReference type="PANTHER" id="PTHR47829">
    <property type="entry name" value="HYDROLASE, PUTATIVE (AFU_ORTHOLOGUE AFUA_1G12880)-RELATED"/>
    <property type="match status" value="1"/>
</dbReference>
<dbReference type="PANTHER" id="PTHR47829:SF1">
    <property type="entry name" value="HAD FAMILY PHOSPHATASE"/>
    <property type="match status" value="1"/>
</dbReference>
<protein>
    <submittedName>
        <fullName evidence="3">Phosphotransferase family protein</fullName>
    </submittedName>
</protein>
<sequence>MSARDRRAAPESSSRKESEHDHEPALRRRVPGTGPVRREDSFDVAAVAAWLRSITPDDATVLAGVDLGDDDNPVIPEVRQYTGGASNLTYLLRYPGVDLVLRRPPAGTKARGAHDMRREHRVQSALRPVYPLVSRMVGFCDDLSVIGSEFYVMERMRGTILRKDLPRELRMDRVTTRRLSEAAVDALVDLHSVDIDAAGLSDLDRGEGYVRRQVEGWSARYRRARTPDVPDFAPVLKWLEANQPEDVGHCLVHNDFRFDNLVLDPEDVTRVVGVLDWEMSTVGDPLMDLAGALAYWVQDDDGPMYKAFRRQPTNAPGMLTRWQVVQRYARRSGIEITEEQWRFYEVFGLFRLAVIAQQINHRYFHGQTTNPAFRPFRPAVGLLEQRCLRIIRTGHGDLNPGRFGVRDVVPELLGVPRIAMPLVAGGMHDVRSKMSGILGAITGRDGSATNGSH</sequence>
<accession>A0ABV5JRK1</accession>
<dbReference type="Gene3D" id="3.30.200.20">
    <property type="entry name" value="Phosphorylase Kinase, domain 1"/>
    <property type="match status" value="1"/>
</dbReference>
<evidence type="ECO:0000259" key="2">
    <source>
        <dbReference type="Pfam" id="PF01636"/>
    </source>
</evidence>
<comment type="caution">
    <text evidence="3">The sequence shown here is derived from an EMBL/GenBank/DDBJ whole genome shotgun (WGS) entry which is preliminary data.</text>
</comment>
<dbReference type="InterPro" id="IPR002575">
    <property type="entry name" value="Aminoglycoside_PTrfase"/>
</dbReference>